<feature type="transmembrane region" description="Helical" evidence="1">
    <location>
        <begin position="101"/>
        <end position="119"/>
    </location>
</feature>
<dbReference type="AlphaFoldDB" id="A0A9N9RQ70"/>
<keyword evidence="1" id="KW-0812">Transmembrane</keyword>
<organism evidence="2 3">
    <name type="scientific">Chironomus riparius</name>
    <dbReference type="NCBI Taxonomy" id="315576"/>
    <lineage>
        <taxon>Eukaryota</taxon>
        <taxon>Metazoa</taxon>
        <taxon>Ecdysozoa</taxon>
        <taxon>Arthropoda</taxon>
        <taxon>Hexapoda</taxon>
        <taxon>Insecta</taxon>
        <taxon>Pterygota</taxon>
        <taxon>Neoptera</taxon>
        <taxon>Endopterygota</taxon>
        <taxon>Diptera</taxon>
        <taxon>Nematocera</taxon>
        <taxon>Chironomoidea</taxon>
        <taxon>Chironomidae</taxon>
        <taxon>Chironominae</taxon>
        <taxon>Chironomus</taxon>
    </lineage>
</organism>
<name>A0A9N9RQ70_9DIPT</name>
<feature type="transmembrane region" description="Helical" evidence="1">
    <location>
        <begin position="25"/>
        <end position="47"/>
    </location>
</feature>
<protein>
    <submittedName>
        <fullName evidence="2">Uncharacterized protein</fullName>
    </submittedName>
</protein>
<gene>
    <name evidence="2" type="ORF">CHIRRI_LOCUS4103</name>
</gene>
<dbReference type="Proteomes" id="UP001153620">
    <property type="component" value="Chromosome 1"/>
</dbReference>
<evidence type="ECO:0000313" key="3">
    <source>
        <dbReference type="Proteomes" id="UP001153620"/>
    </source>
</evidence>
<keyword evidence="1" id="KW-0472">Membrane</keyword>
<dbReference type="EMBL" id="OU895877">
    <property type="protein sequence ID" value="CAG9801169.1"/>
    <property type="molecule type" value="Genomic_DNA"/>
</dbReference>
<accession>A0A9N9RQ70</accession>
<sequence>MLAINILGIYAVTKSSFANATITDIIFSLFYVTVHLILMTLICHFGSSTTYEADSIKITFAKGMNKIHLLSEKSSMLYVYKQIESRDLRLQNVSFVVDWKVFFGTIYTVVTFLIITCQFQSPLR</sequence>
<evidence type="ECO:0000313" key="2">
    <source>
        <dbReference type="EMBL" id="CAG9801169.1"/>
    </source>
</evidence>
<keyword evidence="1" id="KW-1133">Transmembrane helix</keyword>
<evidence type="ECO:0000256" key="1">
    <source>
        <dbReference type="SAM" id="Phobius"/>
    </source>
</evidence>
<reference evidence="2" key="1">
    <citation type="submission" date="2022-01" db="EMBL/GenBank/DDBJ databases">
        <authorList>
            <person name="King R."/>
        </authorList>
    </citation>
    <scope>NUCLEOTIDE SEQUENCE</scope>
</reference>
<reference evidence="2" key="2">
    <citation type="submission" date="2022-10" db="EMBL/GenBank/DDBJ databases">
        <authorList>
            <consortium name="ENA_rothamsted_submissions"/>
            <consortium name="culmorum"/>
            <person name="King R."/>
        </authorList>
    </citation>
    <scope>NUCLEOTIDE SEQUENCE</scope>
</reference>
<keyword evidence="3" id="KW-1185">Reference proteome</keyword>
<proteinExistence type="predicted"/>